<keyword evidence="3" id="KW-1185">Reference proteome</keyword>
<keyword evidence="1" id="KW-1133">Transmembrane helix</keyword>
<evidence type="ECO:0000313" key="3">
    <source>
        <dbReference type="Proteomes" id="UP001596174"/>
    </source>
</evidence>
<feature type="transmembrane region" description="Helical" evidence="1">
    <location>
        <begin position="116"/>
        <end position="138"/>
    </location>
</feature>
<organism evidence="2 3">
    <name type="scientific">Streptacidiphilus monticola</name>
    <dbReference type="NCBI Taxonomy" id="2161674"/>
    <lineage>
        <taxon>Bacteria</taxon>
        <taxon>Bacillati</taxon>
        <taxon>Actinomycetota</taxon>
        <taxon>Actinomycetes</taxon>
        <taxon>Kitasatosporales</taxon>
        <taxon>Streptomycetaceae</taxon>
        <taxon>Streptacidiphilus</taxon>
    </lineage>
</organism>
<reference evidence="3" key="1">
    <citation type="journal article" date="2019" name="Int. J. Syst. Evol. Microbiol.">
        <title>The Global Catalogue of Microorganisms (GCM) 10K type strain sequencing project: providing services to taxonomists for standard genome sequencing and annotation.</title>
        <authorList>
            <consortium name="The Broad Institute Genomics Platform"/>
            <consortium name="The Broad Institute Genome Sequencing Center for Infectious Disease"/>
            <person name="Wu L."/>
            <person name="Ma J."/>
        </authorList>
    </citation>
    <scope>NUCLEOTIDE SEQUENCE [LARGE SCALE GENOMIC DNA]</scope>
    <source>
        <strain evidence="3">JCM 4816</strain>
    </source>
</reference>
<feature type="transmembrane region" description="Helical" evidence="1">
    <location>
        <begin position="150"/>
        <end position="171"/>
    </location>
</feature>
<sequence length="179" mass="18948">MRARGHQVTALTAVAAGLLAGAVGTVGLDAVHYVKYRRSGGKNSPLAWEFAPVENWEQAPDPGQVAKRLIEGFTQRELPDRSAWLTSTAAHWAYGSGAGAVYGVLAGSLPWPAPLYGVPFGAAVFAGSYIALPIAGLYKPIWEYDATVVAWDLGAHLAYGAGTGLAFWLLARLMRAPHC</sequence>
<feature type="transmembrane region" description="Helical" evidence="1">
    <location>
        <begin position="89"/>
        <end position="109"/>
    </location>
</feature>
<comment type="caution">
    <text evidence="2">The sequence shown here is derived from an EMBL/GenBank/DDBJ whole genome shotgun (WGS) entry which is preliminary data.</text>
</comment>
<evidence type="ECO:0008006" key="4">
    <source>
        <dbReference type="Google" id="ProtNLM"/>
    </source>
</evidence>
<dbReference type="RefSeq" id="WP_380588183.1">
    <property type="nucleotide sequence ID" value="NZ_JBHSQJ010000126.1"/>
</dbReference>
<evidence type="ECO:0000256" key="1">
    <source>
        <dbReference type="SAM" id="Phobius"/>
    </source>
</evidence>
<accession>A0ABW1GB68</accession>
<protein>
    <recommendedName>
        <fullName evidence="4">DUF1440 domain-containing protein</fullName>
    </recommendedName>
</protein>
<name>A0ABW1GB68_9ACTN</name>
<keyword evidence="1" id="KW-0472">Membrane</keyword>
<gene>
    <name evidence="2" type="ORF">ACFP3V_25940</name>
</gene>
<proteinExistence type="predicted"/>
<dbReference type="Proteomes" id="UP001596174">
    <property type="component" value="Unassembled WGS sequence"/>
</dbReference>
<evidence type="ECO:0000313" key="2">
    <source>
        <dbReference type="EMBL" id="MFC5910641.1"/>
    </source>
</evidence>
<keyword evidence="1" id="KW-0812">Transmembrane</keyword>
<dbReference type="EMBL" id="JBHSQJ010000126">
    <property type="protein sequence ID" value="MFC5910641.1"/>
    <property type="molecule type" value="Genomic_DNA"/>
</dbReference>